<proteinExistence type="predicted"/>
<evidence type="ECO:0000313" key="2">
    <source>
        <dbReference type="Proteomes" id="UP000821656"/>
    </source>
</evidence>
<protein>
    <submittedName>
        <fullName evidence="1">Uncharacterized protein</fullName>
    </submittedName>
</protein>
<dbReference type="AlphaFoldDB" id="A0A9Q5CYN9"/>
<name>A0A9Q5CYN9_CLOBE</name>
<reference evidence="1" key="1">
    <citation type="submission" date="2020-05" db="EMBL/GenBank/DDBJ databases">
        <title>Genomic insights into acetone-butanol-ethanol (ABE) fermentation by sequencing solventogenic clostridia strains.</title>
        <authorList>
            <person name="Brown S."/>
        </authorList>
    </citation>
    <scope>NUCLEOTIDE SEQUENCE</scope>
    <source>
        <strain evidence="1">DJ126</strain>
    </source>
</reference>
<dbReference type="EMBL" id="JABSXK010000001">
    <property type="protein sequence ID" value="NRV09746.1"/>
    <property type="molecule type" value="Genomic_DNA"/>
</dbReference>
<dbReference type="RefSeq" id="WP_077309288.1">
    <property type="nucleotide sequence ID" value="NZ_CP016090.1"/>
</dbReference>
<dbReference type="Proteomes" id="UP000821656">
    <property type="component" value="Unassembled WGS sequence"/>
</dbReference>
<organism evidence="1 2">
    <name type="scientific">Clostridium beijerinckii</name>
    <name type="common">Clostridium MP</name>
    <dbReference type="NCBI Taxonomy" id="1520"/>
    <lineage>
        <taxon>Bacteria</taxon>
        <taxon>Bacillati</taxon>
        <taxon>Bacillota</taxon>
        <taxon>Clostridia</taxon>
        <taxon>Eubacteriales</taxon>
        <taxon>Clostridiaceae</taxon>
        <taxon>Clostridium</taxon>
    </lineage>
</organism>
<comment type="caution">
    <text evidence="1">The sequence shown here is derived from an EMBL/GenBank/DDBJ whole genome shotgun (WGS) entry which is preliminary data.</text>
</comment>
<sequence length="211" mass="25340">MLKQIDKEKVLTEFNEKYVLDQWAYKFLEADEIYKSDKEAIEENLMISFEDICKKATELQKNKVKGEIKYIYFSLLRTKILEYEGEYRVDLYDENWFLDKKETSTNLDLNFLYVPLFDFIRELKEKKKMYGRTITDMDVENIMLGEVNKFHILAVEFLKNTVEKFVTTPTYDEMEKADDIKILAGEYMDEAEIIYTPQKRVTMLQYGTYLQ</sequence>
<evidence type="ECO:0000313" key="1">
    <source>
        <dbReference type="EMBL" id="NRV09746.1"/>
    </source>
</evidence>
<gene>
    <name evidence="1" type="ORF">DFH45_002709</name>
</gene>
<accession>A0A9Q5CYN9</accession>